<sequence>MYTAHDIPDLFAALPGQLGFVPQESLCVIGTRGPRHRFSFSMRVDLPEEENIDALSRFVVAHLERQDCDGAIVLGVSERPELAGKAVWATELALGEIRPVVSAWATKDRYWTTFDDCDPDGYAYTISPHHRAVVQAVLAGQEILPDRAALERRYQPERTERARWVGAAVDAVALQVAGIVHRANDPGEVGRGVVGPILQAALIGRTPSTGDLAQLIVWTSCEPVRGFALSLVNTETAASLLELWAHVARLAPPELAVAPLTLAACSAYLRGDGAQALVALERALTTEPRDELANIVLRLLQDGVPPSVFAGVLQGGVDR</sequence>
<reference evidence="1 2" key="1">
    <citation type="journal article" date="2019" name="Int. J. Syst. Evol. Microbiol.">
        <title>The Global Catalogue of Microorganisms (GCM) 10K type strain sequencing project: providing services to taxonomists for standard genome sequencing and annotation.</title>
        <authorList>
            <consortium name="The Broad Institute Genomics Platform"/>
            <consortium name="The Broad Institute Genome Sequencing Center for Infectious Disease"/>
            <person name="Wu L."/>
            <person name="Ma J."/>
        </authorList>
    </citation>
    <scope>NUCLEOTIDE SEQUENCE [LARGE SCALE GENOMIC DNA]</scope>
    <source>
        <strain evidence="1 2">JCM 15749</strain>
    </source>
</reference>
<protein>
    <submittedName>
        <fullName evidence="1">DUF4192 domain-containing protein</fullName>
    </submittedName>
</protein>
<name>A0ABN2VPU6_9ACTN</name>
<evidence type="ECO:0000313" key="2">
    <source>
        <dbReference type="Proteomes" id="UP001501480"/>
    </source>
</evidence>
<dbReference type="InterPro" id="IPR025447">
    <property type="entry name" value="DUF4192"/>
</dbReference>
<dbReference type="Proteomes" id="UP001501480">
    <property type="component" value="Unassembled WGS sequence"/>
</dbReference>
<dbReference type="EMBL" id="BAAAPY010000001">
    <property type="protein sequence ID" value="GAA2068447.1"/>
    <property type="molecule type" value="Genomic_DNA"/>
</dbReference>
<evidence type="ECO:0000313" key="1">
    <source>
        <dbReference type="EMBL" id="GAA2068447.1"/>
    </source>
</evidence>
<organism evidence="1 2">
    <name type="scientific">Aeromicrobium halocynthiae</name>
    <dbReference type="NCBI Taxonomy" id="560557"/>
    <lineage>
        <taxon>Bacteria</taxon>
        <taxon>Bacillati</taxon>
        <taxon>Actinomycetota</taxon>
        <taxon>Actinomycetes</taxon>
        <taxon>Propionibacteriales</taxon>
        <taxon>Nocardioidaceae</taxon>
        <taxon>Aeromicrobium</taxon>
    </lineage>
</organism>
<dbReference type="Pfam" id="PF13830">
    <property type="entry name" value="DUF4192"/>
    <property type="match status" value="1"/>
</dbReference>
<gene>
    <name evidence="1" type="ORF">GCM10009821_00260</name>
</gene>
<accession>A0ABN2VPU6</accession>
<comment type="caution">
    <text evidence="1">The sequence shown here is derived from an EMBL/GenBank/DDBJ whole genome shotgun (WGS) entry which is preliminary data.</text>
</comment>
<keyword evidence="2" id="KW-1185">Reference proteome</keyword>
<proteinExistence type="predicted"/>